<protein>
    <recommendedName>
        <fullName evidence="5">Inorganic phosphate transporter Pho88</fullName>
    </recommendedName>
</protein>
<keyword evidence="2" id="KW-1133">Transmembrane helix</keyword>
<sequence>MSAMGAIGNIAFVMGLVQVSQRLGLDETPERVMYLRNAFGVAQAVVLLLLFGLKSKINTKNEKTPVTYTPSPSPGQATETKTVTTRDYDLIQQNAAVKQHLISLALIAVLHLYFGMVQPLFLQIFMPIKTLVTSPLFQIHYLGWEATEARKRPFPTPSPFGVPQADPAADKQDAKKETKKTK</sequence>
<feature type="region of interest" description="Disordered" evidence="1">
    <location>
        <begin position="152"/>
        <end position="182"/>
    </location>
</feature>
<evidence type="ECO:0000256" key="1">
    <source>
        <dbReference type="SAM" id="MobiDB-lite"/>
    </source>
</evidence>
<dbReference type="GO" id="GO:0005739">
    <property type="term" value="C:mitochondrion"/>
    <property type="evidence" value="ECO:0007669"/>
    <property type="project" value="TreeGrafter"/>
</dbReference>
<accession>A0A0L0RZT2</accession>
<dbReference type="InterPro" id="IPR012098">
    <property type="entry name" value="SND3_fun"/>
</dbReference>
<dbReference type="EMBL" id="GG745329">
    <property type="protein sequence ID" value="KNE55564.1"/>
    <property type="molecule type" value="Genomic_DNA"/>
</dbReference>
<dbReference type="eggNOG" id="KOG4554">
    <property type="taxonomic scope" value="Eukaryota"/>
</dbReference>
<keyword evidence="4" id="KW-1185">Reference proteome</keyword>
<dbReference type="OMA" id="ITYSEYD"/>
<dbReference type="VEuPathDB" id="FungiDB:AMAG_01455"/>
<dbReference type="PANTHER" id="PTHR28112">
    <property type="entry name" value="SRP-INDEPENDENT TARGETING PROTEIN 3"/>
    <property type="match status" value="1"/>
</dbReference>
<organism evidence="3 4">
    <name type="scientific">Allomyces macrogynus (strain ATCC 38327)</name>
    <name type="common">Allomyces javanicus var. macrogynus</name>
    <dbReference type="NCBI Taxonomy" id="578462"/>
    <lineage>
        <taxon>Eukaryota</taxon>
        <taxon>Fungi</taxon>
        <taxon>Fungi incertae sedis</taxon>
        <taxon>Blastocladiomycota</taxon>
        <taxon>Blastocladiomycetes</taxon>
        <taxon>Blastocladiales</taxon>
        <taxon>Blastocladiaceae</taxon>
        <taxon>Allomyces</taxon>
    </lineage>
</organism>
<dbReference type="Pfam" id="PF10032">
    <property type="entry name" value="Pho88"/>
    <property type="match status" value="1"/>
</dbReference>
<dbReference type="PANTHER" id="PTHR28112:SF1">
    <property type="entry name" value="SRP-INDEPENDENT TARGETING PROTEIN 3"/>
    <property type="match status" value="1"/>
</dbReference>
<dbReference type="AlphaFoldDB" id="A0A0L0RZT2"/>
<dbReference type="GO" id="GO:0005783">
    <property type="term" value="C:endoplasmic reticulum"/>
    <property type="evidence" value="ECO:0007669"/>
    <property type="project" value="InterPro"/>
</dbReference>
<dbReference type="OrthoDB" id="18139at2759"/>
<dbReference type="GO" id="GO:0045047">
    <property type="term" value="P:protein targeting to ER"/>
    <property type="evidence" value="ECO:0007669"/>
    <property type="project" value="InterPro"/>
</dbReference>
<feature type="compositionally biased region" description="Polar residues" evidence="1">
    <location>
        <begin position="64"/>
        <end position="81"/>
    </location>
</feature>
<evidence type="ECO:0000313" key="4">
    <source>
        <dbReference type="Proteomes" id="UP000054350"/>
    </source>
</evidence>
<evidence type="ECO:0008006" key="5">
    <source>
        <dbReference type="Google" id="ProtNLM"/>
    </source>
</evidence>
<feature type="region of interest" description="Disordered" evidence="1">
    <location>
        <begin position="62"/>
        <end position="81"/>
    </location>
</feature>
<reference evidence="3 4" key="1">
    <citation type="submission" date="2009-11" db="EMBL/GenBank/DDBJ databases">
        <title>Annotation of Allomyces macrogynus ATCC 38327.</title>
        <authorList>
            <consortium name="The Broad Institute Genome Sequencing Platform"/>
            <person name="Russ C."/>
            <person name="Cuomo C."/>
            <person name="Burger G."/>
            <person name="Gray M.W."/>
            <person name="Holland P.W.H."/>
            <person name="King N."/>
            <person name="Lang F.B.F."/>
            <person name="Roger A.J."/>
            <person name="Ruiz-Trillo I."/>
            <person name="Young S.K."/>
            <person name="Zeng Q."/>
            <person name="Gargeya S."/>
            <person name="Fitzgerald M."/>
            <person name="Haas B."/>
            <person name="Abouelleil A."/>
            <person name="Alvarado L."/>
            <person name="Arachchi H.M."/>
            <person name="Berlin A."/>
            <person name="Chapman S.B."/>
            <person name="Gearin G."/>
            <person name="Goldberg J."/>
            <person name="Griggs A."/>
            <person name="Gujja S."/>
            <person name="Hansen M."/>
            <person name="Heiman D."/>
            <person name="Howarth C."/>
            <person name="Larimer J."/>
            <person name="Lui A."/>
            <person name="MacDonald P.J.P."/>
            <person name="McCowen C."/>
            <person name="Montmayeur A."/>
            <person name="Murphy C."/>
            <person name="Neiman D."/>
            <person name="Pearson M."/>
            <person name="Priest M."/>
            <person name="Roberts A."/>
            <person name="Saif S."/>
            <person name="Shea T."/>
            <person name="Sisk P."/>
            <person name="Stolte C."/>
            <person name="Sykes S."/>
            <person name="Wortman J."/>
            <person name="Nusbaum C."/>
            <person name="Birren B."/>
        </authorList>
    </citation>
    <scope>NUCLEOTIDE SEQUENCE [LARGE SCALE GENOMIC DNA]</scope>
    <source>
        <strain evidence="3 4">ATCC 38327</strain>
    </source>
</reference>
<feature type="transmembrane region" description="Helical" evidence="2">
    <location>
        <begin position="34"/>
        <end position="53"/>
    </location>
</feature>
<keyword evidence="2" id="KW-0472">Membrane</keyword>
<reference evidence="4" key="2">
    <citation type="submission" date="2009-11" db="EMBL/GenBank/DDBJ databases">
        <title>The Genome Sequence of Allomyces macrogynus strain ATCC 38327.</title>
        <authorList>
            <consortium name="The Broad Institute Genome Sequencing Platform"/>
            <person name="Russ C."/>
            <person name="Cuomo C."/>
            <person name="Shea T."/>
            <person name="Young S.K."/>
            <person name="Zeng Q."/>
            <person name="Koehrsen M."/>
            <person name="Haas B."/>
            <person name="Borodovsky M."/>
            <person name="Guigo R."/>
            <person name="Alvarado L."/>
            <person name="Berlin A."/>
            <person name="Borenstein D."/>
            <person name="Chen Z."/>
            <person name="Engels R."/>
            <person name="Freedman E."/>
            <person name="Gellesch M."/>
            <person name="Goldberg J."/>
            <person name="Griggs A."/>
            <person name="Gujja S."/>
            <person name="Heiman D."/>
            <person name="Hepburn T."/>
            <person name="Howarth C."/>
            <person name="Jen D."/>
            <person name="Larson L."/>
            <person name="Lewis B."/>
            <person name="Mehta T."/>
            <person name="Park D."/>
            <person name="Pearson M."/>
            <person name="Roberts A."/>
            <person name="Saif S."/>
            <person name="Shenoy N."/>
            <person name="Sisk P."/>
            <person name="Stolte C."/>
            <person name="Sykes S."/>
            <person name="Walk T."/>
            <person name="White J."/>
            <person name="Yandava C."/>
            <person name="Burger G."/>
            <person name="Gray M.W."/>
            <person name="Holland P.W.H."/>
            <person name="King N."/>
            <person name="Lang F.B.F."/>
            <person name="Roger A.J."/>
            <person name="Ruiz-Trillo I."/>
            <person name="Lander E."/>
            <person name="Nusbaum C."/>
        </authorList>
    </citation>
    <scope>NUCLEOTIDE SEQUENCE [LARGE SCALE GENOMIC DNA]</scope>
    <source>
        <strain evidence="4">ATCC 38327</strain>
    </source>
</reference>
<proteinExistence type="predicted"/>
<keyword evidence="2" id="KW-0812">Transmembrane</keyword>
<evidence type="ECO:0000313" key="3">
    <source>
        <dbReference type="EMBL" id="KNE55564.1"/>
    </source>
</evidence>
<feature type="transmembrane region" description="Helical" evidence="2">
    <location>
        <begin position="101"/>
        <end position="126"/>
    </location>
</feature>
<dbReference type="Proteomes" id="UP000054350">
    <property type="component" value="Unassembled WGS sequence"/>
</dbReference>
<name>A0A0L0RZT2_ALLM3</name>
<evidence type="ECO:0000256" key="2">
    <source>
        <dbReference type="SAM" id="Phobius"/>
    </source>
</evidence>
<gene>
    <name evidence="3" type="ORF">AMAG_01455</name>
</gene>
<dbReference type="STRING" id="578462.A0A0L0RZT2"/>